<accession>A0ABU3I0L0</accession>
<gene>
    <name evidence="2" type="ORF">ROS62_16935</name>
</gene>
<dbReference type="EMBL" id="JAVSGH010000018">
    <property type="protein sequence ID" value="MDT3726480.1"/>
    <property type="molecule type" value="Genomic_DNA"/>
</dbReference>
<organism evidence="2 3">
    <name type="scientific">Streptomyces althioticus subsp. attaecolombicae</name>
    <dbReference type="NCBI Taxonomy" id="3075534"/>
    <lineage>
        <taxon>Bacteria</taxon>
        <taxon>Bacillati</taxon>
        <taxon>Actinomycetota</taxon>
        <taxon>Actinomycetes</taxon>
        <taxon>Kitasatosporales</taxon>
        <taxon>Streptomycetaceae</taxon>
        <taxon>Streptomyces</taxon>
        <taxon>Streptomyces althioticus group</taxon>
    </lineage>
</organism>
<comment type="caution">
    <text evidence="2">The sequence shown here is derived from an EMBL/GenBank/DDBJ whole genome shotgun (WGS) entry which is preliminary data.</text>
</comment>
<dbReference type="InterPro" id="IPR051603">
    <property type="entry name" value="Zinc-ADH_QOR/CCCR"/>
</dbReference>
<evidence type="ECO:0000313" key="2">
    <source>
        <dbReference type="EMBL" id="MDT3726480.1"/>
    </source>
</evidence>
<dbReference type="InterPro" id="IPR011032">
    <property type="entry name" value="GroES-like_sf"/>
</dbReference>
<dbReference type="RefSeq" id="WP_093552614.1">
    <property type="nucleotide sequence ID" value="NZ_JAVSGH010000018.1"/>
</dbReference>
<keyword evidence="1" id="KW-0521">NADP</keyword>
<dbReference type="SUPFAM" id="SSF50129">
    <property type="entry name" value="GroES-like"/>
    <property type="match status" value="1"/>
</dbReference>
<dbReference type="PANTHER" id="PTHR44154">
    <property type="entry name" value="QUINONE OXIDOREDUCTASE"/>
    <property type="match status" value="1"/>
</dbReference>
<evidence type="ECO:0000313" key="3">
    <source>
        <dbReference type="Proteomes" id="UP001181313"/>
    </source>
</evidence>
<evidence type="ECO:0000256" key="1">
    <source>
        <dbReference type="ARBA" id="ARBA00022857"/>
    </source>
</evidence>
<dbReference type="Pfam" id="PF13602">
    <property type="entry name" value="ADH_zinc_N_2"/>
    <property type="match status" value="1"/>
</dbReference>
<reference evidence="2" key="1">
    <citation type="submission" date="2024-05" db="EMBL/GenBank/DDBJ databases">
        <title>30 novel species of actinomycetes from the DSMZ collection.</title>
        <authorList>
            <person name="Nouioui I."/>
        </authorList>
    </citation>
    <scope>NUCLEOTIDE SEQUENCE</scope>
    <source>
        <strain evidence="2">DSM 41972</strain>
    </source>
</reference>
<name>A0ABU3I0L0_9ACTN</name>
<protein>
    <submittedName>
        <fullName evidence="2">Zinc-binding dehydrogenase</fullName>
    </submittedName>
</protein>
<dbReference type="PANTHER" id="PTHR44154:SF1">
    <property type="entry name" value="QUINONE OXIDOREDUCTASE"/>
    <property type="match status" value="1"/>
</dbReference>
<sequence>MPGRTGRTYGLVVRAGRTGWLYGPVVRDRSVGRVAGIDAAGEVTAVGAGVSGLIPGDDVLGLPRGLRRGGRSAPIGVMLGALALNAVVRQRLAVILPAAPSGPARADLTAVTELLGSGRPTPVIGRTYPLADAAEAVRHVEQGHALGKTVLTSG</sequence>
<dbReference type="Gene3D" id="3.90.180.10">
    <property type="entry name" value="Medium-chain alcohol dehydrogenases, catalytic domain"/>
    <property type="match status" value="1"/>
</dbReference>
<proteinExistence type="predicted"/>
<keyword evidence="3" id="KW-1185">Reference proteome</keyword>
<dbReference type="Proteomes" id="UP001181313">
    <property type="component" value="Unassembled WGS sequence"/>
</dbReference>